<organism evidence="1">
    <name type="scientific">marine sediment metagenome</name>
    <dbReference type="NCBI Taxonomy" id="412755"/>
    <lineage>
        <taxon>unclassified sequences</taxon>
        <taxon>metagenomes</taxon>
        <taxon>ecological metagenomes</taxon>
    </lineage>
</organism>
<sequence length="405" mass="45548">MIVHKEKKIKDLALEPKIPNFYVGGEKWNFSDEIYMNLTKKRIKSNYNPKIFTTIKKIPNLIPNKEVFGLFWSTPTFKDVDCYYLLHLSDANNIDYIVSASSGNTVESMARTIKKYNSEKHKNIKAILLVPELSSYKVSVSAIYNNPYVKFIVLKNSTLDSTRQFARELIDSLNANYKVVCADANKKTAAYAQIGFALKEERLLNDNVCYVQTVSGGVGATGFIESALQLRANPEILVIQPFSEKSTPIVDALFQHSNGKDPLSIFKNGEYTTSRIEPTLGSGHPLYAIDKFIQWREKGGRIIPGRITKEDLVMHKEKILNALVNAGVYPNKDIGSKLYDLEKSGFIAFIGAIVFANKIESSNIVINFTGRYPDTDTLIPRPATPHLIYEPSKGVQELIKNLNLH</sequence>
<evidence type="ECO:0000313" key="1">
    <source>
        <dbReference type="EMBL" id="KKL98121.1"/>
    </source>
</evidence>
<dbReference type="AlphaFoldDB" id="A0A0F9H565"/>
<gene>
    <name evidence="1" type="ORF">LCGC14_1827590</name>
</gene>
<dbReference type="InterPro" id="IPR036052">
    <property type="entry name" value="TrpB-like_PALP_sf"/>
</dbReference>
<dbReference type="EMBL" id="LAZR01017996">
    <property type="protein sequence ID" value="KKL98121.1"/>
    <property type="molecule type" value="Genomic_DNA"/>
</dbReference>
<protein>
    <recommendedName>
        <fullName evidence="2">Tryptophan synthase beta chain-like PALP domain-containing protein</fullName>
    </recommendedName>
</protein>
<evidence type="ECO:0008006" key="2">
    <source>
        <dbReference type="Google" id="ProtNLM"/>
    </source>
</evidence>
<comment type="caution">
    <text evidence="1">The sequence shown here is derived from an EMBL/GenBank/DDBJ whole genome shotgun (WGS) entry which is preliminary data.</text>
</comment>
<proteinExistence type="predicted"/>
<dbReference type="SUPFAM" id="SSF53686">
    <property type="entry name" value="Tryptophan synthase beta subunit-like PLP-dependent enzymes"/>
    <property type="match status" value="1"/>
</dbReference>
<name>A0A0F9H565_9ZZZZ</name>
<reference evidence="1" key="1">
    <citation type="journal article" date="2015" name="Nature">
        <title>Complex archaea that bridge the gap between prokaryotes and eukaryotes.</title>
        <authorList>
            <person name="Spang A."/>
            <person name="Saw J.H."/>
            <person name="Jorgensen S.L."/>
            <person name="Zaremba-Niedzwiedzka K."/>
            <person name="Martijn J."/>
            <person name="Lind A.E."/>
            <person name="van Eijk R."/>
            <person name="Schleper C."/>
            <person name="Guy L."/>
            <person name="Ettema T.J."/>
        </authorList>
    </citation>
    <scope>NUCLEOTIDE SEQUENCE</scope>
</reference>
<accession>A0A0F9H565</accession>